<dbReference type="Proteomes" id="UP001337723">
    <property type="component" value="Chromosome"/>
</dbReference>
<dbReference type="Gene3D" id="1.10.150.20">
    <property type="entry name" value="5' to 3' exonuclease, C-terminal subdomain"/>
    <property type="match status" value="1"/>
</dbReference>
<keyword evidence="3" id="KW-1185">Reference proteome</keyword>
<name>A0AA48HHI6_9RHOB</name>
<dbReference type="EMBL" id="AP027266">
    <property type="protein sequence ID" value="BDW85719.1"/>
    <property type="molecule type" value="Genomic_DNA"/>
</dbReference>
<evidence type="ECO:0000313" key="2">
    <source>
        <dbReference type="EMBL" id="BDW85719.1"/>
    </source>
</evidence>
<sequence length="119" mass="12605">MTEPDPGPEGADPVTVIRNIGPAQAEQMARAGITSAGALRKMGADAAYRAMLRTGTEPHFIAYYVLHMALQGRPWNDCKGAEKAALRAKFDALKAEIAGASGDAGIERLLDQIGTGLRR</sequence>
<dbReference type="AlphaFoldDB" id="A0AA48HHI6"/>
<accession>A0AA48HHI6</accession>
<reference evidence="2 3" key="1">
    <citation type="submission" date="2023-01" db="EMBL/GenBank/DDBJ databases">
        <title>Complete genome sequence of Roseicyclus marinus strain Dej080120_10.</title>
        <authorList>
            <person name="Ueki S."/>
            <person name="Maruyama F."/>
        </authorList>
    </citation>
    <scope>NUCLEOTIDE SEQUENCE [LARGE SCALE GENOMIC DNA]</scope>
    <source>
        <strain evidence="2 3">Dej080120_10</strain>
    </source>
</reference>
<dbReference type="KEGG" id="rmai:MACH21_18960"/>
<feature type="domain" description="TfoX C-terminal" evidence="1">
    <location>
        <begin position="17"/>
        <end position="89"/>
    </location>
</feature>
<dbReference type="InterPro" id="IPR007077">
    <property type="entry name" value="TfoX_C"/>
</dbReference>
<dbReference type="Pfam" id="PF04994">
    <property type="entry name" value="TfoX_C"/>
    <property type="match status" value="1"/>
</dbReference>
<dbReference type="RefSeq" id="WP_338271526.1">
    <property type="nucleotide sequence ID" value="NZ_AP027266.1"/>
</dbReference>
<evidence type="ECO:0000259" key="1">
    <source>
        <dbReference type="Pfam" id="PF04994"/>
    </source>
</evidence>
<proteinExistence type="predicted"/>
<protein>
    <recommendedName>
        <fullName evidence="1">TfoX C-terminal domain-containing protein</fullName>
    </recommendedName>
</protein>
<gene>
    <name evidence="2" type="ORF">MACH21_18960</name>
</gene>
<organism evidence="2 3">
    <name type="scientific">Roseicyclus marinus</name>
    <dbReference type="NCBI Taxonomy" id="2161673"/>
    <lineage>
        <taxon>Bacteria</taxon>
        <taxon>Pseudomonadati</taxon>
        <taxon>Pseudomonadota</taxon>
        <taxon>Alphaproteobacteria</taxon>
        <taxon>Rhodobacterales</taxon>
        <taxon>Roseobacteraceae</taxon>
        <taxon>Roseicyclus</taxon>
    </lineage>
</organism>
<evidence type="ECO:0000313" key="3">
    <source>
        <dbReference type="Proteomes" id="UP001337723"/>
    </source>
</evidence>